<evidence type="ECO:0000256" key="1">
    <source>
        <dbReference type="SAM" id="Coils"/>
    </source>
</evidence>
<proteinExistence type="predicted"/>
<dbReference type="AlphaFoldDB" id="A0A6P8I582"/>
<dbReference type="RefSeq" id="XP_031559920.1">
    <property type="nucleotide sequence ID" value="XM_031704060.1"/>
</dbReference>
<keyword evidence="2" id="KW-1185">Reference proteome</keyword>
<reference evidence="3" key="1">
    <citation type="submission" date="2025-08" db="UniProtKB">
        <authorList>
            <consortium name="RefSeq"/>
        </authorList>
    </citation>
    <scope>IDENTIFICATION</scope>
    <source>
        <tissue evidence="3">Tentacle</tissue>
    </source>
</reference>
<evidence type="ECO:0000313" key="3">
    <source>
        <dbReference type="RefSeq" id="XP_031559920.1"/>
    </source>
</evidence>
<dbReference type="InParanoid" id="A0A6P8I582"/>
<accession>A0A6P8I582</accession>
<gene>
    <name evidence="3" type="primary">LOC116296103</name>
</gene>
<dbReference type="KEGG" id="aten:116296103"/>
<name>A0A6P8I582_ACTTE</name>
<keyword evidence="1" id="KW-0175">Coiled coil</keyword>
<feature type="coiled-coil region" evidence="1">
    <location>
        <begin position="7"/>
        <end position="37"/>
    </location>
</feature>
<dbReference type="OrthoDB" id="10261027at2759"/>
<feature type="non-terminal residue" evidence="3">
    <location>
        <position position="1"/>
    </location>
</feature>
<protein>
    <submittedName>
        <fullName evidence="3">Mitogen-activated protein kinase kinase kinase 7-like</fullName>
    </submittedName>
</protein>
<dbReference type="GeneID" id="116296103"/>
<evidence type="ECO:0000313" key="2">
    <source>
        <dbReference type="Proteomes" id="UP000515163"/>
    </source>
</evidence>
<sequence>CRLAEDYIKIQAEMSKLLEQRAELEMQLQEYEKEQQMSAPYVEQFAILTSEKENLLLLHKNLKTQLEYLRRPRTAF</sequence>
<dbReference type="Proteomes" id="UP000515163">
    <property type="component" value="Unplaced"/>
</dbReference>
<organism evidence="2 3">
    <name type="scientific">Actinia tenebrosa</name>
    <name type="common">Australian red waratah sea anemone</name>
    <dbReference type="NCBI Taxonomy" id="6105"/>
    <lineage>
        <taxon>Eukaryota</taxon>
        <taxon>Metazoa</taxon>
        <taxon>Cnidaria</taxon>
        <taxon>Anthozoa</taxon>
        <taxon>Hexacorallia</taxon>
        <taxon>Actiniaria</taxon>
        <taxon>Actiniidae</taxon>
        <taxon>Actinia</taxon>
    </lineage>
</organism>